<dbReference type="OrthoDB" id="8478851at2"/>
<gene>
    <name evidence="4" type="ORF">SAMN04488050_11229</name>
</gene>
<organism evidence="4 5">
    <name type="scientific">Alloyangia pacifica</name>
    <dbReference type="NCBI Taxonomy" id="311180"/>
    <lineage>
        <taxon>Bacteria</taxon>
        <taxon>Pseudomonadati</taxon>
        <taxon>Pseudomonadota</taxon>
        <taxon>Alphaproteobacteria</taxon>
        <taxon>Rhodobacterales</taxon>
        <taxon>Roseobacteraceae</taxon>
        <taxon>Alloyangia</taxon>
    </lineage>
</organism>
<dbReference type="InterPro" id="IPR050109">
    <property type="entry name" value="HTH-type_TetR-like_transc_reg"/>
</dbReference>
<dbReference type="InterPro" id="IPR001647">
    <property type="entry name" value="HTH_TetR"/>
</dbReference>
<dbReference type="Proteomes" id="UP000199392">
    <property type="component" value="Unassembled WGS sequence"/>
</dbReference>
<feature type="domain" description="HTH tetR-type" evidence="3">
    <location>
        <begin position="27"/>
        <end position="87"/>
    </location>
</feature>
<dbReference type="GO" id="GO:0003700">
    <property type="term" value="F:DNA-binding transcription factor activity"/>
    <property type="evidence" value="ECO:0007669"/>
    <property type="project" value="TreeGrafter"/>
</dbReference>
<dbReference type="AlphaFoldDB" id="A0A1I6VMS0"/>
<dbReference type="Gene3D" id="1.10.357.10">
    <property type="entry name" value="Tetracycline Repressor, domain 2"/>
    <property type="match status" value="1"/>
</dbReference>
<reference evidence="5" key="1">
    <citation type="submission" date="2016-10" db="EMBL/GenBank/DDBJ databases">
        <authorList>
            <person name="Varghese N."/>
            <person name="Submissions S."/>
        </authorList>
    </citation>
    <scope>NUCLEOTIDE SEQUENCE [LARGE SCALE GENOMIC DNA]</scope>
    <source>
        <strain evidence="5">DSM 26894</strain>
    </source>
</reference>
<evidence type="ECO:0000313" key="5">
    <source>
        <dbReference type="Proteomes" id="UP000199392"/>
    </source>
</evidence>
<dbReference type="Pfam" id="PF00440">
    <property type="entry name" value="TetR_N"/>
    <property type="match status" value="1"/>
</dbReference>
<proteinExistence type="predicted"/>
<keyword evidence="5" id="KW-1185">Reference proteome</keyword>
<dbReference type="PRINTS" id="PR00455">
    <property type="entry name" value="HTHTETR"/>
</dbReference>
<evidence type="ECO:0000256" key="2">
    <source>
        <dbReference type="PROSITE-ProRule" id="PRU00335"/>
    </source>
</evidence>
<evidence type="ECO:0000259" key="3">
    <source>
        <dbReference type="PROSITE" id="PS50977"/>
    </source>
</evidence>
<dbReference type="EMBL" id="FOZW01000012">
    <property type="protein sequence ID" value="SFT15006.1"/>
    <property type="molecule type" value="Genomic_DNA"/>
</dbReference>
<dbReference type="InterPro" id="IPR009057">
    <property type="entry name" value="Homeodomain-like_sf"/>
</dbReference>
<feature type="DNA-binding region" description="H-T-H motif" evidence="2">
    <location>
        <begin position="50"/>
        <end position="69"/>
    </location>
</feature>
<dbReference type="SUPFAM" id="SSF46689">
    <property type="entry name" value="Homeodomain-like"/>
    <property type="match status" value="1"/>
</dbReference>
<evidence type="ECO:0000256" key="1">
    <source>
        <dbReference type="ARBA" id="ARBA00023125"/>
    </source>
</evidence>
<name>A0A1I6VMS0_9RHOB</name>
<dbReference type="PANTHER" id="PTHR30055">
    <property type="entry name" value="HTH-TYPE TRANSCRIPTIONAL REGULATOR RUTR"/>
    <property type="match status" value="1"/>
</dbReference>
<dbReference type="GO" id="GO:0000976">
    <property type="term" value="F:transcription cis-regulatory region binding"/>
    <property type="evidence" value="ECO:0007669"/>
    <property type="project" value="TreeGrafter"/>
</dbReference>
<evidence type="ECO:0000313" key="4">
    <source>
        <dbReference type="EMBL" id="SFT15006.1"/>
    </source>
</evidence>
<dbReference type="InterPro" id="IPR041483">
    <property type="entry name" value="TetR_C_34"/>
</dbReference>
<protein>
    <submittedName>
        <fullName evidence="4">Transcriptional regulator, TetR family</fullName>
    </submittedName>
</protein>
<dbReference type="Pfam" id="PF17929">
    <property type="entry name" value="TetR_C_34"/>
    <property type="match status" value="1"/>
</dbReference>
<sequence>MSACKSRSGRIWGAEMVQYATAAEDKQARREVILEAALALFLEDTRRLPTVAAVAIRSGLAKGTVYLYFDSKEQIFASLLVRDWLQFIGLIAEFFEHSVGTEEERLAAFIEFYVAHILDRPELMRLDSIGYAMLEPALSDAALLDLKIQFSGALDGAGRAMEGALNLRAGEGVTLLFRHFAMTRGLWQVADLPQAVRAHPGFAGHPFARVDFGDDLSHALADYWRGALAKPR</sequence>
<accession>A0A1I6VMS0</accession>
<dbReference type="PANTHER" id="PTHR30055:SF226">
    <property type="entry name" value="HTH-TYPE TRANSCRIPTIONAL REGULATOR PKSA"/>
    <property type="match status" value="1"/>
</dbReference>
<dbReference type="PROSITE" id="PS50977">
    <property type="entry name" value="HTH_TETR_2"/>
    <property type="match status" value="1"/>
</dbReference>
<keyword evidence="1 2" id="KW-0238">DNA-binding</keyword>